<evidence type="ECO:0000313" key="13">
    <source>
        <dbReference type="Proteomes" id="UP000325286"/>
    </source>
</evidence>
<accession>A0A5B9QWZ6</accession>
<dbReference type="EC" id="2.1.2.1" evidence="9"/>
<comment type="caution">
    <text evidence="9">Lacks conserved residue(s) required for the propagation of feature annotation.</text>
</comment>
<comment type="catalytic activity">
    <reaction evidence="9">
        <text>(6R)-5,10-methylene-5,6,7,8-tetrahydrofolate + glycine + H2O = (6S)-5,6,7,8-tetrahydrofolate + L-serine</text>
        <dbReference type="Rhea" id="RHEA:15481"/>
        <dbReference type="ChEBI" id="CHEBI:15377"/>
        <dbReference type="ChEBI" id="CHEBI:15636"/>
        <dbReference type="ChEBI" id="CHEBI:33384"/>
        <dbReference type="ChEBI" id="CHEBI:57305"/>
        <dbReference type="ChEBI" id="CHEBI:57453"/>
        <dbReference type="EC" id="2.1.2.1"/>
    </reaction>
</comment>
<dbReference type="Pfam" id="PF00464">
    <property type="entry name" value="SHMT"/>
    <property type="match status" value="1"/>
</dbReference>
<sequence length="460" mass="49994">MRRQPTADPPAIDAFALAVDNGGRVRTVRRLFLYHSIEPPMNHLREQDPAVWDAIRSEARRQQEGLEMIASENYTSPAVMEAAGSVLTNKYAEGYPGRRYYGGCEYVDVVESLAIDRAKSLFGAEHANVQPHSGSQANMAVYLTALEPGDTVLGLDLAQGGHLTHGMKLNISGRLYNFISYGVDAEQHRLDFDQIASLAKEHKPKMIVAGASAYPREIPHDRFAQIARDCGALLMVDMAHYAGLVAAGIHNNPVPYADFVTTTTHKTLRGPRSGLILSQEKYAKGINRNVFPGIQGGPLMHVIAGKAVCFAEASAEAFKEYGRAVVENAQVLAEVLMANGLQLVSGGTDNHLMLVDVTTMGMGGKRAEATLDRCGITVNMNMIPFDTRKPMDPSGIRVGTPALTTRGMGTKEMQRVGQWMVAALQNPDDEQRLTAIRDEIREMCVSFPVPAADAAEYAAV</sequence>
<dbReference type="PIRSF" id="PIRSF000412">
    <property type="entry name" value="SHMT"/>
    <property type="match status" value="1"/>
</dbReference>
<gene>
    <name evidence="9 12" type="primary">glyA</name>
    <name evidence="12" type="ORF">UC8_04300</name>
</gene>
<evidence type="ECO:0000256" key="5">
    <source>
        <dbReference type="ARBA" id="ARBA00022490"/>
    </source>
</evidence>
<dbReference type="Proteomes" id="UP000325286">
    <property type="component" value="Chromosome"/>
</dbReference>
<dbReference type="InterPro" id="IPR039429">
    <property type="entry name" value="SHMT-like_dom"/>
</dbReference>
<dbReference type="UniPathway" id="UPA00193"/>
<comment type="pathway">
    <text evidence="9">One-carbon metabolism; tetrahydrofolate interconversion.</text>
</comment>
<feature type="modified residue" description="N6-(pyridoxal phosphate)lysine" evidence="9 10">
    <location>
        <position position="266"/>
    </location>
</feature>
<dbReference type="GO" id="GO:0019264">
    <property type="term" value="P:glycine biosynthetic process from serine"/>
    <property type="evidence" value="ECO:0007669"/>
    <property type="project" value="UniProtKB-UniRule"/>
</dbReference>
<evidence type="ECO:0000256" key="1">
    <source>
        <dbReference type="ARBA" id="ARBA00001933"/>
    </source>
</evidence>
<feature type="binding site" evidence="9">
    <location>
        <begin position="161"/>
        <end position="163"/>
    </location>
    <ligand>
        <name>(6S)-5,6,7,8-tetrahydrofolate</name>
        <dbReference type="ChEBI" id="CHEBI:57453"/>
    </ligand>
</feature>
<keyword evidence="5 9" id="KW-0963">Cytoplasm</keyword>
<comment type="cofactor">
    <cofactor evidence="1 9 10">
        <name>pyridoxal 5'-phosphate</name>
        <dbReference type="ChEBI" id="CHEBI:597326"/>
    </cofactor>
</comment>
<dbReference type="NCBIfam" id="NF000586">
    <property type="entry name" value="PRK00011.1"/>
    <property type="match status" value="1"/>
</dbReference>
<dbReference type="EMBL" id="CP042914">
    <property type="protein sequence ID" value="QEG38473.1"/>
    <property type="molecule type" value="Genomic_DNA"/>
</dbReference>
<feature type="site" description="Plays an important role in substrate specificity" evidence="9">
    <location>
        <position position="265"/>
    </location>
</feature>
<keyword evidence="6 9" id="KW-0554">One-carbon metabolism</keyword>
<dbReference type="InterPro" id="IPR001085">
    <property type="entry name" value="Ser_HO-MeTrfase"/>
</dbReference>
<keyword evidence="9" id="KW-0028">Amino-acid biosynthesis</keyword>
<comment type="similarity">
    <text evidence="3 9">Belongs to the SHMT family.</text>
</comment>
<feature type="binding site" evidence="9">
    <location>
        <position position="157"/>
    </location>
    <ligand>
        <name>(6S)-5,6,7,8-tetrahydrofolate</name>
        <dbReference type="ChEBI" id="CHEBI:57453"/>
    </ligand>
</feature>
<keyword evidence="12" id="KW-0489">Methyltransferase</keyword>
<evidence type="ECO:0000256" key="6">
    <source>
        <dbReference type="ARBA" id="ARBA00022563"/>
    </source>
</evidence>
<dbReference type="GO" id="GO:0005829">
    <property type="term" value="C:cytosol"/>
    <property type="evidence" value="ECO:0007669"/>
    <property type="project" value="TreeGrafter"/>
</dbReference>
<feature type="binding site" evidence="9">
    <location>
        <position position="280"/>
    </location>
    <ligand>
        <name>(6S)-5,6,7,8-tetrahydrofolate</name>
        <dbReference type="ChEBI" id="CHEBI:57453"/>
    </ligand>
</feature>
<evidence type="ECO:0000256" key="4">
    <source>
        <dbReference type="ARBA" id="ARBA00011738"/>
    </source>
</evidence>
<dbReference type="InterPro" id="IPR015421">
    <property type="entry name" value="PyrdxlP-dep_Trfase_major"/>
</dbReference>
<dbReference type="PANTHER" id="PTHR11680">
    <property type="entry name" value="SERINE HYDROXYMETHYLTRANSFERASE"/>
    <property type="match status" value="1"/>
</dbReference>
<dbReference type="HAMAP" id="MF_00051">
    <property type="entry name" value="SHMT"/>
    <property type="match status" value="1"/>
</dbReference>
<evidence type="ECO:0000259" key="11">
    <source>
        <dbReference type="Pfam" id="PF00464"/>
    </source>
</evidence>
<dbReference type="GO" id="GO:0008168">
    <property type="term" value="F:methyltransferase activity"/>
    <property type="evidence" value="ECO:0007669"/>
    <property type="project" value="UniProtKB-KW"/>
</dbReference>
<reference evidence="12 13" key="1">
    <citation type="submission" date="2019-08" db="EMBL/GenBank/DDBJ databases">
        <title>Deep-cultivation of Planctomycetes and their phenomic and genomic characterization uncovers novel biology.</title>
        <authorList>
            <person name="Wiegand S."/>
            <person name="Jogler M."/>
            <person name="Boedeker C."/>
            <person name="Pinto D."/>
            <person name="Vollmers J."/>
            <person name="Rivas-Marin E."/>
            <person name="Kohn T."/>
            <person name="Peeters S.H."/>
            <person name="Heuer A."/>
            <person name="Rast P."/>
            <person name="Oberbeckmann S."/>
            <person name="Bunk B."/>
            <person name="Jeske O."/>
            <person name="Meyerdierks A."/>
            <person name="Storesund J.E."/>
            <person name="Kallscheuer N."/>
            <person name="Luecker S."/>
            <person name="Lage O.M."/>
            <person name="Pohl T."/>
            <person name="Merkel B.J."/>
            <person name="Hornburger P."/>
            <person name="Mueller R.-W."/>
            <person name="Bruemmer F."/>
            <person name="Labrenz M."/>
            <person name="Spormann A.M."/>
            <person name="Op den Camp H."/>
            <person name="Overmann J."/>
            <person name="Amann R."/>
            <person name="Jetten M.S.M."/>
            <person name="Mascher T."/>
            <person name="Medema M.H."/>
            <person name="Devos D.P."/>
            <person name="Kaster A.-K."/>
            <person name="Ovreas L."/>
            <person name="Rohde M."/>
            <person name="Galperin M.Y."/>
            <person name="Jogler C."/>
        </authorList>
    </citation>
    <scope>NUCLEOTIDE SEQUENCE [LARGE SCALE GENOMIC DNA]</scope>
    <source>
        <strain evidence="12 13">UC8</strain>
    </source>
</reference>
<dbReference type="SUPFAM" id="SSF53383">
    <property type="entry name" value="PLP-dependent transferases"/>
    <property type="match status" value="1"/>
</dbReference>
<dbReference type="CDD" id="cd00378">
    <property type="entry name" value="SHMT"/>
    <property type="match status" value="1"/>
</dbReference>
<comment type="subcellular location">
    <subcellularLocation>
        <location evidence="2 9">Cytoplasm</location>
    </subcellularLocation>
</comment>
<comment type="subunit">
    <text evidence="4 9">Homodimer.</text>
</comment>
<evidence type="ECO:0000256" key="3">
    <source>
        <dbReference type="ARBA" id="ARBA00006376"/>
    </source>
</evidence>
<dbReference type="AlphaFoldDB" id="A0A5B9QWZ6"/>
<dbReference type="GO" id="GO:0035999">
    <property type="term" value="P:tetrahydrofolate interconversion"/>
    <property type="evidence" value="ECO:0007669"/>
    <property type="project" value="UniProtKB-UniRule"/>
</dbReference>
<dbReference type="FunFam" id="3.40.640.10:FF:000001">
    <property type="entry name" value="Serine hydroxymethyltransferase"/>
    <property type="match status" value="1"/>
</dbReference>
<dbReference type="InterPro" id="IPR049943">
    <property type="entry name" value="Ser_HO-MeTrfase-like"/>
</dbReference>
<dbReference type="GO" id="GO:0004372">
    <property type="term" value="F:glycine hydroxymethyltransferase activity"/>
    <property type="evidence" value="ECO:0007669"/>
    <property type="project" value="UniProtKB-UniRule"/>
</dbReference>
<evidence type="ECO:0000256" key="2">
    <source>
        <dbReference type="ARBA" id="ARBA00004496"/>
    </source>
</evidence>
<name>A0A5B9QWZ6_9BACT</name>
<keyword evidence="8 9" id="KW-0663">Pyridoxal phosphate</keyword>
<comment type="function">
    <text evidence="9">Catalyzes the reversible interconversion of serine and glycine with tetrahydrofolate (THF) serving as the one-carbon carrier. This reaction serves as the major source of one-carbon groups required for the biosynthesis of purines, thymidylate, methionine, and other important biomolecules. Also exhibits THF-independent aldolase activity toward beta-hydroxyamino acids, producing glycine and aldehydes, via a retro-aldol mechanism.</text>
</comment>
<dbReference type="InterPro" id="IPR015422">
    <property type="entry name" value="PyrdxlP-dep_Trfase_small"/>
</dbReference>
<evidence type="ECO:0000256" key="7">
    <source>
        <dbReference type="ARBA" id="ARBA00022679"/>
    </source>
</evidence>
<evidence type="ECO:0000256" key="9">
    <source>
        <dbReference type="HAMAP-Rule" id="MF_00051"/>
    </source>
</evidence>
<evidence type="ECO:0000256" key="8">
    <source>
        <dbReference type="ARBA" id="ARBA00022898"/>
    </source>
</evidence>
<dbReference type="PANTHER" id="PTHR11680:SF35">
    <property type="entry name" value="SERINE HYDROXYMETHYLTRANSFERASE 1"/>
    <property type="match status" value="1"/>
</dbReference>
<dbReference type="InterPro" id="IPR019798">
    <property type="entry name" value="Ser_HO-MeTrfase_PLP_BS"/>
</dbReference>
<comment type="pathway">
    <text evidence="9">Amino-acid biosynthesis; glycine biosynthesis; glycine from L-serine: step 1/1.</text>
</comment>
<dbReference type="Gene3D" id="3.90.1150.10">
    <property type="entry name" value="Aspartate Aminotransferase, domain 1"/>
    <property type="match status" value="1"/>
</dbReference>
<organism evidence="12 13">
    <name type="scientific">Roseimaritima ulvae</name>
    <dbReference type="NCBI Taxonomy" id="980254"/>
    <lineage>
        <taxon>Bacteria</taxon>
        <taxon>Pseudomonadati</taxon>
        <taxon>Planctomycetota</taxon>
        <taxon>Planctomycetia</taxon>
        <taxon>Pirellulales</taxon>
        <taxon>Pirellulaceae</taxon>
        <taxon>Roseimaritima</taxon>
    </lineage>
</organism>
<protein>
    <recommendedName>
        <fullName evidence="9">Serine hydroxymethyltransferase</fullName>
        <shortName evidence="9">SHMT</shortName>
        <shortName evidence="9">Serine methylase</shortName>
        <ecNumber evidence="9">2.1.2.1</ecNumber>
    </recommendedName>
</protein>
<keyword evidence="7 9" id="KW-0808">Transferase</keyword>
<keyword evidence="13" id="KW-1185">Reference proteome</keyword>
<dbReference type="UniPathway" id="UPA00288">
    <property type="reaction ID" value="UER01023"/>
</dbReference>
<dbReference type="InterPro" id="IPR015424">
    <property type="entry name" value="PyrdxlP-dep_Trfase"/>
</dbReference>
<feature type="domain" description="Serine hydroxymethyltransferase-like" evidence="11">
    <location>
        <begin position="44"/>
        <end position="420"/>
    </location>
</feature>
<evidence type="ECO:0000256" key="10">
    <source>
        <dbReference type="PIRSR" id="PIRSR000412-50"/>
    </source>
</evidence>
<dbReference type="GO" id="GO:0030170">
    <property type="term" value="F:pyridoxal phosphate binding"/>
    <property type="evidence" value="ECO:0007669"/>
    <property type="project" value="UniProtKB-UniRule"/>
</dbReference>
<dbReference type="PROSITE" id="PS00096">
    <property type="entry name" value="SHMT"/>
    <property type="match status" value="1"/>
</dbReference>
<dbReference type="GO" id="GO:0032259">
    <property type="term" value="P:methylation"/>
    <property type="evidence" value="ECO:0007669"/>
    <property type="project" value="UniProtKB-KW"/>
</dbReference>
<dbReference type="Gene3D" id="3.40.640.10">
    <property type="entry name" value="Type I PLP-dependent aspartate aminotransferase-like (Major domain)"/>
    <property type="match status" value="1"/>
</dbReference>
<evidence type="ECO:0000313" key="12">
    <source>
        <dbReference type="EMBL" id="QEG38473.1"/>
    </source>
</evidence>
<dbReference type="KEGG" id="rul:UC8_04300"/>
<proteinExistence type="inferred from homology"/>